<dbReference type="Proteomes" id="UP001497392">
    <property type="component" value="Unassembled WGS sequence"/>
</dbReference>
<reference evidence="2 3" key="1">
    <citation type="submission" date="2024-06" db="EMBL/GenBank/DDBJ databases">
        <authorList>
            <person name="Kraege A."/>
            <person name="Thomma B."/>
        </authorList>
    </citation>
    <scope>NUCLEOTIDE SEQUENCE [LARGE SCALE GENOMIC DNA]</scope>
</reference>
<evidence type="ECO:0000256" key="1">
    <source>
        <dbReference type="SAM" id="SignalP"/>
    </source>
</evidence>
<dbReference type="EMBL" id="CAXHTA020000006">
    <property type="protein sequence ID" value="CAL5222172.1"/>
    <property type="molecule type" value="Genomic_DNA"/>
</dbReference>
<keyword evidence="1" id="KW-0732">Signal</keyword>
<proteinExistence type="predicted"/>
<accession>A0ABP1FVP8</accession>
<evidence type="ECO:0000313" key="2">
    <source>
        <dbReference type="EMBL" id="CAL5222172.1"/>
    </source>
</evidence>
<gene>
    <name evidence="2" type="primary">g4498</name>
    <name evidence="2" type="ORF">VP750_LOCUS3831</name>
</gene>
<name>A0ABP1FVP8_9CHLO</name>
<feature type="signal peptide" evidence="1">
    <location>
        <begin position="1"/>
        <end position="21"/>
    </location>
</feature>
<comment type="caution">
    <text evidence="2">The sequence shown here is derived from an EMBL/GenBank/DDBJ whole genome shotgun (WGS) entry which is preliminary data.</text>
</comment>
<sequence>MRTRWECILLVTVAVVTRGQGVCWTYITAGNKTDGFGAQLQSKVSCILEAKSHAHSMSYVHVPFFEMEHENLGASISELEAVTNLGYGELHSVDLPEGVEVEERRMCHNWGDSHPHLYELLRADLVRKMHSGRHKDAHAKALSQSTCSAAEVCVAVHIRRGDVQGGDRFLPNEHFSDIIDGIIQGLQDHDLSARISVYSEGAEADFEDIPFQEERGITLHLDEPMLEAWLSLIGADILVTSHSSFSYSAGLYNEGLTVYSEFWHSPLPSWITYHDSAQLARALSQQHVGIQLRKRMAGRLARPESI</sequence>
<keyword evidence="3" id="KW-1185">Reference proteome</keyword>
<organism evidence="2 3">
    <name type="scientific">Coccomyxa viridis</name>
    <dbReference type="NCBI Taxonomy" id="1274662"/>
    <lineage>
        <taxon>Eukaryota</taxon>
        <taxon>Viridiplantae</taxon>
        <taxon>Chlorophyta</taxon>
        <taxon>core chlorophytes</taxon>
        <taxon>Trebouxiophyceae</taxon>
        <taxon>Trebouxiophyceae incertae sedis</taxon>
        <taxon>Coccomyxaceae</taxon>
        <taxon>Coccomyxa</taxon>
    </lineage>
</organism>
<evidence type="ECO:0000313" key="3">
    <source>
        <dbReference type="Proteomes" id="UP001497392"/>
    </source>
</evidence>
<feature type="chain" id="PRO_5045548356" evidence="1">
    <location>
        <begin position="22"/>
        <end position="306"/>
    </location>
</feature>
<protein>
    <submittedName>
        <fullName evidence="2">G4498 protein</fullName>
    </submittedName>
</protein>